<protein>
    <submittedName>
        <fullName evidence="1">35381_t:CDS:1</fullName>
    </submittedName>
</protein>
<sequence length="98" mass="11259">MPLIDIRLEVDKALKTTVITTNGNRIKALDNQITRRNVTIGHQLVLQVMCKSTTRVGRITDKKDWIDKLENDNEEQEVFLFDNTPTEEKGVILQPVIK</sequence>
<evidence type="ECO:0000313" key="1">
    <source>
        <dbReference type="EMBL" id="CAG8727836.1"/>
    </source>
</evidence>
<name>A0ABN7V689_GIGMA</name>
<comment type="caution">
    <text evidence="1">The sequence shown here is derived from an EMBL/GenBank/DDBJ whole genome shotgun (WGS) entry which is preliminary data.</text>
</comment>
<keyword evidence="2" id="KW-1185">Reference proteome</keyword>
<organism evidence="1 2">
    <name type="scientific">Gigaspora margarita</name>
    <dbReference type="NCBI Taxonomy" id="4874"/>
    <lineage>
        <taxon>Eukaryota</taxon>
        <taxon>Fungi</taxon>
        <taxon>Fungi incertae sedis</taxon>
        <taxon>Mucoromycota</taxon>
        <taxon>Glomeromycotina</taxon>
        <taxon>Glomeromycetes</taxon>
        <taxon>Diversisporales</taxon>
        <taxon>Gigasporaceae</taxon>
        <taxon>Gigaspora</taxon>
    </lineage>
</organism>
<gene>
    <name evidence="1" type="ORF">GMARGA_LOCUS14105</name>
</gene>
<dbReference type="EMBL" id="CAJVQB010009215">
    <property type="protein sequence ID" value="CAG8727836.1"/>
    <property type="molecule type" value="Genomic_DNA"/>
</dbReference>
<accession>A0ABN7V689</accession>
<reference evidence="1 2" key="1">
    <citation type="submission" date="2021-06" db="EMBL/GenBank/DDBJ databases">
        <authorList>
            <person name="Kallberg Y."/>
            <person name="Tangrot J."/>
            <person name="Rosling A."/>
        </authorList>
    </citation>
    <scope>NUCLEOTIDE SEQUENCE [LARGE SCALE GENOMIC DNA]</scope>
    <source>
        <strain evidence="1 2">120-4 pot B 10/14</strain>
    </source>
</reference>
<evidence type="ECO:0000313" key="2">
    <source>
        <dbReference type="Proteomes" id="UP000789901"/>
    </source>
</evidence>
<dbReference type="Proteomes" id="UP000789901">
    <property type="component" value="Unassembled WGS sequence"/>
</dbReference>
<proteinExistence type="predicted"/>